<comment type="caution">
    <text evidence="2">The sequence shown here is derived from an EMBL/GenBank/DDBJ whole genome shotgun (WGS) entry which is preliminary data.</text>
</comment>
<keyword evidence="1" id="KW-0812">Transmembrane</keyword>
<evidence type="ECO:0000256" key="1">
    <source>
        <dbReference type="SAM" id="Phobius"/>
    </source>
</evidence>
<keyword evidence="1" id="KW-0472">Membrane</keyword>
<reference evidence="2 3" key="1">
    <citation type="submission" date="2024-03" db="EMBL/GenBank/DDBJ databases">
        <title>Human intestinal bacterial collection.</title>
        <authorList>
            <person name="Pauvert C."/>
            <person name="Hitch T.C.A."/>
            <person name="Clavel T."/>
        </authorList>
    </citation>
    <scope>NUCLEOTIDE SEQUENCE [LARGE SCALE GENOMIC DNA]</scope>
    <source>
        <strain evidence="2 3">CLA-SR-H028</strain>
    </source>
</reference>
<sequence>MIDAKFVKIITVDSLAEAEQIIQFFKENGIIAIRQGSIMDVYSGNSVSGEDIMVDESQKGEAQSLLKEYQPVRVYTSDRKLLRANSNKTVNKLLLGIIMAFIIIAILIIIFFP</sequence>
<organism evidence="2 3">
    <name type="scientific">Blautia caccae</name>
    <dbReference type="NCBI Taxonomy" id="3133175"/>
    <lineage>
        <taxon>Bacteria</taxon>
        <taxon>Bacillati</taxon>
        <taxon>Bacillota</taxon>
        <taxon>Clostridia</taxon>
        <taxon>Lachnospirales</taxon>
        <taxon>Lachnospiraceae</taxon>
        <taxon>Blautia</taxon>
    </lineage>
</organism>
<gene>
    <name evidence="2" type="ORF">WMO65_19255</name>
</gene>
<evidence type="ECO:0000313" key="2">
    <source>
        <dbReference type="EMBL" id="MEQ2433133.1"/>
    </source>
</evidence>
<feature type="transmembrane region" description="Helical" evidence="1">
    <location>
        <begin position="93"/>
        <end position="112"/>
    </location>
</feature>
<dbReference type="RefSeq" id="WP_349064619.1">
    <property type="nucleotide sequence ID" value="NZ_JBBMFP010000020.1"/>
</dbReference>
<name>A0ABV1DRZ7_9FIRM</name>
<dbReference type="Proteomes" id="UP001457898">
    <property type="component" value="Unassembled WGS sequence"/>
</dbReference>
<protein>
    <submittedName>
        <fullName evidence="2">DUF2007 domain-containing protein</fullName>
    </submittedName>
</protein>
<proteinExistence type="predicted"/>
<keyword evidence="1" id="KW-1133">Transmembrane helix</keyword>
<keyword evidence="3" id="KW-1185">Reference proteome</keyword>
<evidence type="ECO:0000313" key="3">
    <source>
        <dbReference type="Proteomes" id="UP001457898"/>
    </source>
</evidence>
<accession>A0ABV1DRZ7</accession>
<dbReference type="EMBL" id="JBBMFP010000020">
    <property type="protein sequence ID" value="MEQ2433133.1"/>
    <property type="molecule type" value="Genomic_DNA"/>
</dbReference>